<dbReference type="EMBL" id="FOME01000019">
    <property type="protein sequence ID" value="SFF10095.1"/>
    <property type="molecule type" value="Genomic_DNA"/>
</dbReference>
<dbReference type="InterPro" id="IPR006311">
    <property type="entry name" value="TAT_signal"/>
</dbReference>
<organism evidence="1 4">
    <name type="scientific">Saccharopolyspora kobensis</name>
    <dbReference type="NCBI Taxonomy" id="146035"/>
    <lineage>
        <taxon>Bacteria</taxon>
        <taxon>Bacillati</taxon>
        <taxon>Actinomycetota</taxon>
        <taxon>Actinomycetes</taxon>
        <taxon>Pseudonocardiales</taxon>
        <taxon>Pseudonocardiaceae</taxon>
        <taxon>Saccharopolyspora</taxon>
    </lineage>
</organism>
<reference evidence="1" key="1">
    <citation type="submission" date="2016-10" db="EMBL/GenBank/DDBJ databases">
        <authorList>
            <person name="de Groot N.N."/>
        </authorList>
    </citation>
    <scope>NUCLEOTIDE SEQUENCE [LARGE SCALE GENOMIC DNA]</scope>
    <source>
        <strain evidence="1">ATCC 20501</strain>
    </source>
</reference>
<reference evidence="3 4" key="2">
    <citation type="submission" date="2016-10" db="EMBL/GenBank/DDBJ databases">
        <authorList>
            <person name="Varghese N."/>
            <person name="Submissions S."/>
        </authorList>
    </citation>
    <scope>NUCLEOTIDE SEQUENCE [LARGE SCALE GENOMIC DNA]</scope>
    <source>
        <strain evidence="4">ATCC 20501</strain>
        <strain evidence="2 3">CGMCC 4.3529</strain>
    </source>
</reference>
<evidence type="ECO:0000313" key="2">
    <source>
        <dbReference type="EMBL" id="SFF10095.1"/>
    </source>
</evidence>
<dbReference type="Proteomes" id="UP000199690">
    <property type="component" value="Unassembled WGS sequence"/>
</dbReference>
<dbReference type="PROSITE" id="PS51257">
    <property type="entry name" value="PROKAR_LIPOPROTEIN"/>
    <property type="match status" value="1"/>
</dbReference>
<accession>A0A1H5XZR1</accession>
<sequence>MSHRTCSRREFLAVAAALPLLTACEQPPPLPDWMLTPADAADAGLRRDALVIGELLARHREIRREVEHFSTGIRATTTSAAPDLAEQIRVHAEQMQSRLRSGAPIRQDDPLFAAVFAHHREVRLQVERLAGGVLVTETSEDPVAVMLLRQHAVHAVSEFVAGGVDRARRSTPLPPGYPG</sequence>
<proteinExistence type="predicted"/>
<accession>A0A1I2FXJ1</accession>
<dbReference type="RefSeq" id="WP_093358124.1">
    <property type="nucleotide sequence ID" value="NZ_FNVB01000002.1"/>
</dbReference>
<dbReference type="PROSITE" id="PS51318">
    <property type="entry name" value="TAT"/>
    <property type="match status" value="1"/>
</dbReference>
<evidence type="ECO:0000313" key="4">
    <source>
        <dbReference type="Proteomes" id="UP000236729"/>
    </source>
</evidence>
<name>A0A1H5XZR1_9PSEU</name>
<keyword evidence="3" id="KW-1185">Reference proteome</keyword>
<dbReference type="Proteomes" id="UP000236729">
    <property type="component" value="Unassembled WGS sequence"/>
</dbReference>
<dbReference type="EMBL" id="FNVB01000002">
    <property type="protein sequence ID" value="SEG16850.1"/>
    <property type="molecule type" value="Genomic_DNA"/>
</dbReference>
<gene>
    <name evidence="1" type="ORF">SAMN02982929_01690</name>
    <name evidence="2" type="ORF">SAMN05216506_11952</name>
</gene>
<dbReference type="AlphaFoldDB" id="A0A1H5XZR1"/>
<evidence type="ECO:0000313" key="1">
    <source>
        <dbReference type="EMBL" id="SEG16850.1"/>
    </source>
</evidence>
<protein>
    <submittedName>
        <fullName evidence="1">Uncharacterized protein</fullName>
    </submittedName>
</protein>
<evidence type="ECO:0000313" key="3">
    <source>
        <dbReference type="Proteomes" id="UP000199690"/>
    </source>
</evidence>